<dbReference type="Pfam" id="PF07221">
    <property type="entry name" value="GlcNAc_2-epim"/>
    <property type="match status" value="1"/>
</dbReference>
<keyword evidence="2" id="KW-0413">Isomerase</keyword>
<reference evidence="3 4" key="1">
    <citation type="submission" date="2018-09" db="EMBL/GenBank/DDBJ databases">
        <authorList>
            <person name="Postec A."/>
        </authorList>
    </citation>
    <scope>NUCLEOTIDE SEQUENCE [LARGE SCALE GENOMIC DNA]</scope>
    <source>
        <strain evidence="3">70B-A</strain>
    </source>
</reference>
<dbReference type="KEGG" id="cbar:PATL70BA_2548"/>
<comment type="similarity">
    <text evidence="1">Belongs to the N-acylglucosamine 2-epimerase family.</text>
</comment>
<dbReference type="OrthoDB" id="5141876at2"/>
<evidence type="ECO:0000256" key="2">
    <source>
        <dbReference type="ARBA" id="ARBA00023235"/>
    </source>
</evidence>
<evidence type="ECO:0008006" key="5">
    <source>
        <dbReference type="Google" id="ProtNLM"/>
    </source>
</evidence>
<dbReference type="InterPro" id="IPR008928">
    <property type="entry name" value="6-hairpin_glycosidase_sf"/>
</dbReference>
<accession>A0A3P7S0P6</accession>
<organism evidence="3 4">
    <name type="scientific">Petrocella atlantisensis</name>
    <dbReference type="NCBI Taxonomy" id="2173034"/>
    <lineage>
        <taxon>Bacteria</taxon>
        <taxon>Bacillati</taxon>
        <taxon>Bacillota</taxon>
        <taxon>Clostridia</taxon>
        <taxon>Lachnospirales</taxon>
        <taxon>Vallitaleaceae</taxon>
        <taxon>Petrocella</taxon>
    </lineage>
</organism>
<dbReference type="AlphaFoldDB" id="A0A3P7S0P6"/>
<dbReference type="PANTHER" id="PTHR15108">
    <property type="entry name" value="N-ACYLGLUCOSAMINE-2-EPIMERASE"/>
    <property type="match status" value="1"/>
</dbReference>
<name>A0A3P7S0P6_9FIRM</name>
<sequence length="393" mass="46215">MTKLSAKVFKRELKQRILPFWRNLRDPQYGGFFGYVHHDLTINKHCDKHAIATARLLWGFSAAYKTLGIKEDLIMAEHAYDFLVNELYDKTSGGFFAQVTYKGGLVSTMKHTVFQAYVLYGLSEYYSITNNQEALLHAKRLFYLIEEKAFSDKDNKYIEALDGSWIPSDKNIMARKDLAFDRTGVCYLHLLEGYTNLYRIWPDASLRNKIQWLLDLLDQKIYNPDAKGFGIYFDENWKQVSDSVSYGRDIESSWLIWDAMTTIGYENDHFRSKLLEVVYNTSEVALQEDGSFYIGMEQGLVDRHLWWYAHTEAIIGFFNAYEMSGEKMYYEMSKKVWHRAEKLFIDVRKNSEWLACINPDGSIRTEEAMVTEWKTFYHTGRLCCEMIKRLNRK</sequence>
<dbReference type="InterPro" id="IPR012341">
    <property type="entry name" value="6hp_glycosidase-like_sf"/>
</dbReference>
<evidence type="ECO:0000313" key="3">
    <source>
        <dbReference type="EMBL" id="VDN48446.1"/>
    </source>
</evidence>
<evidence type="ECO:0000313" key="4">
    <source>
        <dbReference type="Proteomes" id="UP000279029"/>
    </source>
</evidence>
<dbReference type="RefSeq" id="WP_125137578.1">
    <property type="nucleotide sequence ID" value="NZ_LR130778.1"/>
</dbReference>
<evidence type="ECO:0000256" key="1">
    <source>
        <dbReference type="ARBA" id="ARBA00008558"/>
    </source>
</evidence>
<dbReference type="SUPFAM" id="SSF48208">
    <property type="entry name" value="Six-hairpin glycosidases"/>
    <property type="match status" value="1"/>
</dbReference>
<dbReference type="Proteomes" id="UP000279029">
    <property type="component" value="Chromosome"/>
</dbReference>
<dbReference type="GO" id="GO:0005975">
    <property type="term" value="P:carbohydrate metabolic process"/>
    <property type="evidence" value="ECO:0007669"/>
    <property type="project" value="InterPro"/>
</dbReference>
<keyword evidence="4" id="KW-1185">Reference proteome</keyword>
<protein>
    <recommendedName>
        <fullName evidence="5">N-acylglucosamine 2-epimerase</fullName>
    </recommendedName>
</protein>
<dbReference type="GO" id="GO:0016853">
    <property type="term" value="F:isomerase activity"/>
    <property type="evidence" value="ECO:0007669"/>
    <property type="project" value="UniProtKB-KW"/>
</dbReference>
<proteinExistence type="inferred from homology"/>
<dbReference type="Gene3D" id="1.50.10.10">
    <property type="match status" value="1"/>
</dbReference>
<gene>
    <name evidence="3" type="ORF">PATL70BA_2548</name>
</gene>
<dbReference type="InterPro" id="IPR010819">
    <property type="entry name" value="AGE/CE"/>
</dbReference>
<dbReference type="EMBL" id="LR130778">
    <property type="protein sequence ID" value="VDN48446.1"/>
    <property type="molecule type" value="Genomic_DNA"/>
</dbReference>